<keyword evidence="5 10" id="KW-0472">Membrane</keyword>
<keyword evidence="14" id="KW-1185">Reference proteome</keyword>
<dbReference type="GO" id="GO:0016020">
    <property type="term" value="C:membrane"/>
    <property type="evidence" value="ECO:0007669"/>
    <property type="project" value="UniProtKB-SubCell"/>
</dbReference>
<dbReference type="InterPro" id="IPR001791">
    <property type="entry name" value="Laminin_G"/>
</dbReference>
<comment type="subcellular location">
    <subcellularLocation>
        <location evidence="1">Membrane</location>
        <topology evidence="1">Single-pass type I membrane protein</topology>
    </subcellularLocation>
</comment>
<dbReference type="CDD" id="cd00110">
    <property type="entry name" value="LamG"/>
    <property type="match status" value="1"/>
</dbReference>
<keyword evidence="4 10" id="KW-1133">Transmembrane helix</keyword>
<dbReference type="SMART" id="SM00282">
    <property type="entry name" value="LamG"/>
    <property type="match status" value="1"/>
</dbReference>
<dbReference type="PANTHER" id="PTHR15036">
    <property type="entry name" value="PIKACHURIN-LIKE PROTEIN"/>
    <property type="match status" value="1"/>
</dbReference>
<comment type="caution">
    <text evidence="7">Lacks conserved residue(s) required for the propagation of feature annotation.</text>
</comment>
<feature type="compositionally biased region" description="Polar residues" evidence="9">
    <location>
        <begin position="336"/>
        <end position="350"/>
    </location>
</feature>
<evidence type="ECO:0000256" key="10">
    <source>
        <dbReference type="SAM" id="Phobius"/>
    </source>
</evidence>
<protein>
    <submittedName>
        <fullName evidence="13">Uncharacterized protein</fullName>
    </submittedName>
</protein>
<evidence type="ECO:0000256" key="1">
    <source>
        <dbReference type="ARBA" id="ARBA00004479"/>
    </source>
</evidence>
<dbReference type="FunFam" id="2.10.25.10:FF:000015">
    <property type="entry name" value="neurexin-1 isoform X1"/>
    <property type="match status" value="1"/>
</dbReference>
<evidence type="ECO:0000256" key="7">
    <source>
        <dbReference type="PROSITE-ProRule" id="PRU00076"/>
    </source>
</evidence>
<keyword evidence="3 10" id="KW-0812">Transmembrane</keyword>
<dbReference type="CDD" id="cd00054">
    <property type="entry name" value="EGF_CA"/>
    <property type="match status" value="1"/>
</dbReference>
<feature type="compositionally biased region" description="Basic and acidic residues" evidence="9">
    <location>
        <begin position="574"/>
        <end position="593"/>
    </location>
</feature>
<evidence type="ECO:0000259" key="12">
    <source>
        <dbReference type="PROSITE" id="PS50026"/>
    </source>
</evidence>
<keyword evidence="6 8" id="KW-1015">Disulfide bond</keyword>
<dbReference type="PROSITE" id="PS50026">
    <property type="entry name" value="EGF_3"/>
    <property type="match status" value="1"/>
</dbReference>
<evidence type="ECO:0000259" key="11">
    <source>
        <dbReference type="PROSITE" id="PS50025"/>
    </source>
</evidence>
<dbReference type="InterPro" id="IPR050372">
    <property type="entry name" value="Neurexin-related_CASP"/>
</dbReference>
<dbReference type="Gene3D" id="2.10.25.10">
    <property type="entry name" value="Laminin"/>
    <property type="match status" value="1"/>
</dbReference>
<keyword evidence="2 7" id="KW-0245">EGF-like domain</keyword>
<dbReference type="Pfam" id="PF02210">
    <property type="entry name" value="Laminin_G_2"/>
    <property type="match status" value="2"/>
</dbReference>
<feature type="region of interest" description="Disordered" evidence="9">
    <location>
        <begin position="657"/>
        <end position="689"/>
    </location>
</feature>
<evidence type="ECO:0000256" key="4">
    <source>
        <dbReference type="ARBA" id="ARBA00022989"/>
    </source>
</evidence>
<dbReference type="InterPro" id="IPR000742">
    <property type="entry name" value="EGF"/>
</dbReference>
<feature type="compositionally biased region" description="Polar residues" evidence="9">
    <location>
        <begin position="594"/>
        <end position="611"/>
    </location>
</feature>
<feature type="region of interest" description="Disordered" evidence="9">
    <location>
        <begin position="325"/>
        <end position="350"/>
    </location>
</feature>
<feature type="disulfide bond" evidence="8">
    <location>
        <begin position="65"/>
        <end position="92"/>
    </location>
</feature>
<feature type="domain" description="EGF-like" evidence="12">
    <location>
        <begin position="99"/>
        <end position="136"/>
    </location>
</feature>
<feature type="region of interest" description="Disordered" evidence="9">
    <location>
        <begin position="550"/>
        <end position="611"/>
    </location>
</feature>
<evidence type="ECO:0000256" key="6">
    <source>
        <dbReference type="ARBA" id="ARBA00023157"/>
    </source>
</evidence>
<dbReference type="AlphaFoldDB" id="A0AA88Y5P4"/>
<organism evidence="13 14">
    <name type="scientific">Pinctada imbricata</name>
    <name type="common">Atlantic pearl-oyster</name>
    <name type="synonym">Pinctada martensii</name>
    <dbReference type="NCBI Taxonomy" id="66713"/>
    <lineage>
        <taxon>Eukaryota</taxon>
        <taxon>Metazoa</taxon>
        <taxon>Spiralia</taxon>
        <taxon>Lophotrochozoa</taxon>
        <taxon>Mollusca</taxon>
        <taxon>Bivalvia</taxon>
        <taxon>Autobranchia</taxon>
        <taxon>Pteriomorphia</taxon>
        <taxon>Pterioida</taxon>
        <taxon>Pterioidea</taxon>
        <taxon>Pteriidae</taxon>
        <taxon>Pinctada</taxon>
    </lineage>
</organism>
<dbReference type="Proteomes" id="UP001186944">
    <property type="component" value="Unassembled WGS sequence"/>
</dbReference>
<dbReference type="PANTHER" id="PTHR15036:SF89">
    <property type="entry name" value="NEUREXIN 1, ISOFORM F"/>
    <property type="match status" value="1"/>
</dbReference>
<evidence type="ECO:0000256" key="5">
    <source>
        <dbReference type="ARBA" id="ARBA00023136"/>
    </source>
</evidence>
<dbReference type="InterPro" id="IPR013320">
    <property type="entry name" value="ConA-like_dom_sf"/>
</dbReference>
<reference evidence="13" key="1">
    <citation type="submission" date="2019-08" db="EMBL/GenBank/DDBJ databases">
        <title>The improved chromosome-level genome for the pearl oyster Pinctada fucata martensii using PacBio sequencing and Hi-C.</title>
        <authorList>
            <person name="Zheng Z."/>
        </authorList>
    </citation>
    <scope>NUCLEOTIDE SEQUENCE</scope>
    <source>
        <strain evidence="13">ZZ-2019</strain>
        <tissue evidence="13">Adductor muscle</tissue>
    </source>
</reference>
<dbReference type="PROSITE" id="PS50025">
    <property type="entry name" value="LAM_G_DOMAIN"/>
    <property type="match status" value="1"/>
</dbReference>
<proteinExistence type="predicted"/>
<gene>
    <name evidence="13" type="ORF">FSP39_009553</name>
</gene>
<evidence type="ECO:0000256" key="3">
    <source>
        <dbReference type="ARBA" id="ARBA00022692"/>
    </source>
</evidence>
<dbReference type="Pfam" id="PF01034">
    <property type="entry name" value="Syndecan"/>
    <property type="match status" value="1"/>
</dbReference>
<evidence type="ECO:0000313" key="13">
    <source>
        <dbReference type="EMBL" id="KAK3092973.1"/>
    </source>
</evidence>
<evidence type="ECO:0000256" key="9">
    <source>
        <dbReference type="SAM" id="MobiDB-lite"/>
    </source>
</evidence>
<feature type="region of interest" description="Disordered" evidence="9">
    <location>
        <begin position="453"/>
        <end position="472"/>
    </location>
</feature>
<feature type="transmembrane region" description="Helical" evidence="10">
    <location>
        <begin position="615"/>
        <end position="637"/>
    </location>
</feature>
<evidence type="ECO:0000313" key="14">
    <source>
        <dbReference type="Proteomes" id="UP001186944"/>
    </source>
</evidence>
<evidence type="ECO:0000256" key="8">
    <source>
        <dbReference type="PROSITE-ProRule" id="PRU00122"/>
    </source>
</evidence>
<dbReference type="SUPFAM" id="SSF49899">
    <property type="entry name" value="Concanavalin A-like lectins/glucanases"/>
    <property type="match status" value="2"/>
</dbReference>
<sequence length="689" mass="76493">MTIQRPSKERIILRVDAMNPTVKDLSNSENKFFDLEGRLYVGGVLRSMYNSLPPKVSSRNGYRGCMASVDYNGYKPNLVKNSLSLNDVVESCGGQSSGEMSKCRVDSCHNGGECRPRWRSYTCDCDMTSYTGHTCNQPSTYATFGPGPGMIMYRFPDSNVRDTNEDYLAFGFRTDQNNVRPVILFRVESSTGVDYMEVRLVNGVVFMVYNLGTSDIPVANTFQSGHNDGNYHVVRITRNQANATLQVDNKRPVHKSPASLVLNRVPILDLAAKRDPFIRKTGDVVITPARRAPTPGHYSNVKHSSNTIKQTNLHVRFNSEESSFKENSVRFGDPNSPFQKTVPRNTLTEGSGNQIINAQDASELFPNYDYDSDISYDLNSISGESLEGSGRQEINPQEHGKVNLAEVPSTVIDSMNIQWYKKLRQRPLPRKHKAVEEALHHEIEFGTVRRRKPGNSDTDWNDINGKFPKDRGKITASKQGIRLQLVPHSTSEHTTPRQGTTPGIIIAAGSGDGDLDCPDDVDQDCLTSESDNGIIKATLTVIRKSTTTIQPTKSTRYDPCEDNDPTCPNGTADLTHDRHAQNKSEESRKEKTTPDGSAQKTPAQSRTDSPTKPNLALIIGIVAGVVIALIILVIALYKFRSRDEGTYKVDETQNFPYLEGKNKQSNGALLGHSQSSKSGKKKDVTEWYV</sequence>
<dbReference type="Gene3D" id="2.60.120.200">
    <property type="match status" value="2"/>
</dbReference>
<feature type="domain" description="Laminin G" evidence="11">
    <location>
        <begin position="1"/>
        <end position="92"/>
    </location>
</feature>
<name>A0AA88Y5P4_PINIB</name>
<dbReference type="EMBL" id="VSWD01000009">
    <property type="protein sequence ID" value="KAK3092973.1"/>
    <property type="molecule type" value="Genomic_DNA"/>
</dbReference>
<dbReference type="InterPro" id="IPR027789">
    <property type="entry name" value="Syndecan/Neurexin_dom"/>
</dbReference>
<evidence type="ECO:0000256" key="2">
    <source>
        <dbReference type="ARBA" id="ARBA00022536"/>
    </source>
</evidence>
<comment type="caution">
    <text evidence="13">The sequence shown here is derived from an EMBL/GenBank/DDBJ whole genome shotgun (WGS) entry which is preliminary data.</text>
</comment>
<accession>A0AA88Y5P4</accession>